<evidence type="ECO:0000313" key="12">
    <source>
        <dbReference type="Proteomes" id="UP001432027"/>
    </source>
</evidence>
<keyword evidence="6" id="KW-0804">Transcription</keyword>
<keyword evidence="1" id="KW-0479">Metal-binding</keyword>
<dbReference type="Proteomes" id="UP001432027">
    <property type="component" value="Unassembled WGS sequence"/>
</dbReference>
<keyword evidence="8" id="KW-0539">Nucleus</keyword>
<dbReference type="InterPro" id="IPR035500">
    <property type="entry name" value="NHR-like_dom_sf"/>
</dbReference>
<reference evidence="11" key="1">
    <citation type="submission" date="2023-10" db="EMBL/GenBank/DDBJ databases">
        <title>Genome assembly of Pristionchus species.</title>
        <authorList>
            <person name="Yoshida K."/>
            <person name="Sommer R.J."/>
        </authorList>
    </citation>
    <scope>NUCLEOTIDE SEQUENCE</scope>
    <source>
        <strain evidence="11">RS0144</strain>
    </source>
</reference>
<dbReference type="InterPro" id="IPR001628">
    <property type="entry name" value="Znf_hrmn_rcpt"/>
</dbReference>
<keyword evidence="7" id="KW-0675">Receptor</keyword>
<evidence type="ECO:0000256" key="6">
    <source>
        <dbReference type="ARBA" id="ARBA00023163"/>
    </source>
</evidence>
<feature type="domain" description="Nuclear receptor" evidence="9">
    <location>
        <begin position="10"/>
        <end position="68"/>
    </location>
</feature>
<evidence type="ECO:0000256" key="4">
    <source>
        <dbReference type="ARBA" id="ARBA00023015"/>
    </source>
</evidence>
<dbReference type="SUPFAM" id="SSF57716">
    <property type="entry name" value="Glucocorticoid receptor-like (DNA-binding domain)"/>
    <property type="match status" value="1"/>
</dbReference>
<dbReference type="SUPFAM" id="SSF48508">
    <property type="entry name" value="Nuclear receptor ligand-binding domain"/>
    <property type="match status" value="1"/>
</dbReference>
<dbReference type="GO" id="GO:0005634">
    <property type="term" value="C:nucleus"/>
    <property type="evidence" value="ECO:0007669"/>
    <property type="project" value="TreeGrafter"/>
</dbReference>
<organism evidence="11 12">
    <name type="scientific">Pristionchus entomophagus</name>
    <dbReference type="NCBI Taxonomy" id="358040"/>
    <lineage>
        <taxon>Eukaryota</taxon>
        <taxon>Metazoa</taxon>
        <taxon>Ecdysozoa</taxon>
        <taxon>Nematoda</taxon>
        <taxon>Chromadorea</taxon>
        <taxon>Rhabditida</taxon>
        <taxon>Rhabditina</taxon>
        <taxon>Diplogasteromorpha</taxon>
        <taxon>Diplogasteroidea</taxon>
        <taxon>Neodiplogasteridae</taxon>
        <taxon>Pristionchus</taxon>
    </lineage>
</organism>
<gene>
    <name evidence="11" type="ORF">PENTCL1PPCAC_17240</name>
</gene>
<evidence type="ECO:0000256" key="8">
    <source>
        <dbReference type="ARBA" id="ARBA00023242"/>
    </source>
</evidence>
<proteinExistence type="predicted"/>
<evidence type="ECO:0000259" key="9">
    <source>
        <dbReference type="PROSITE" id="PS51030"/>
    </source>
</evidence>
<evidence type="ECO:0008006" key="13">
    <source>
        <dbReference type="Google" id="ProtNLM"/>
    </source>
</evidence>
<dbReference type="AlphaFoldDB" id="A0AAV5TL18"/>
<evidence type="ECO:0000313" key="11">
    <source>
        <dbReference type="EMBL" id="GMS95065.1"/>
    </source>
</evidence>
<feature type="domain" description="NR LBD" evidence="10">
    <location>
        <begin position="108"/>
        <end position="278"/>
    </location>
</feature>
<keyword evidence="4" id="KW-0805">Transcription regulation</keyword>
<dbReference type="Gene3D" id="3.30.50.10">
    <property type="entry name" value="Erythroid Transcription Factor GATA-1, subunit A"/>
    <property type="match status" value="1"/>
</dbReference>
<dbReference type="PANTHER" id="PTHR46011">
    <property type="entry name" value="NUCLEAR HORMONE RECEPTOR FAMILY MEMBER NHR-86-RELATED"/>
    <property type="match status" value="1"/>
</dbReference>
<dbReference type="GO" id="GO:0008270">
    <property type="term" value="F:zinc ion binding"/>
    <property type="evidence" value="ECO:0007669"/>
    <property type="project" value="UniProtKB-KW"/>
</dbReference>
<evidence type="ECO:0000256" key="2">
    <source>
        <dbReference type="ARBA" id="ARBA00022771"/>
    </source>
</evidence>
<dbReference type="PROSITE" id="PS51843">
    <property type="entry name" value="NR_LBD"/>
    <property type="match status" value="1"/>
</dbReference>
<name>A0AAV5TL18_9BILA</name>
<dbReference type="PANTHER" id="PTHR46011:SF6">
    <property type="entry name" value="HIGH ZINC ACTIVATED NUCLEAR RECEPTOR PROTEIN"/>
    <property type="match status" value="1"/>
</dbReference>
<keyword evidence="5" id="KW-0238">DNA-binding</keyword>
<protein>
    <recommendedName>
        <fullName evidence="13">Nuclear receptor</fullName>
    </recommendedName>
</protein>
<dbReference type="InterPro" id="IPR000536">
    <property type="entry name" value="Nucl_hrmn_rcpt_lig-bd"/>
</dbReference>
<keyword evidence="2" id="KW-0863">Zinc-finger</keyword>
<comment type="caution">
    <text evidence="11">The sequence shown here is derived from an EMBL/GenBank/DDBJ whole genome shotgun (WGS) entry which is preliminary data.</text>
</comment>
<dbReference type="GO" id="GO:0003700">
    <property type="term" value="F:DNA-binding transcription factor activity"/>
    <property type="evidence" value="ECO:0007669"/>
    <property type="project" value="InterPro"/>
</dbReference>
<dbReference type="InterPro" id="IPR013088">
    <property type="entry name" value="Znf_NHR/GATA"/>
</dbReference>
<dbReference type="GO" id="GO:0043565">
    <property type="term" value="F:sequence-specific DNA binding"/>
    <property type="evidence" value="ECO:0007669"/>
    <property type="project" value="InterPro"/>
</dbReference>
<dbReference type="SMART" id="SM00399">
    <property type="entry name" value="ZnF_C4"/>
    <property type="match status" value="1"/>
</dbReference>
<evidence type="ECO:0000256" key="5">
    <source>
        <dbReference type="ARBA" id="ARBA00023125"/>
    </source>
</evidence>
<dbReference type="EMBL" id="BTSX01000004">
    <property type="protein sequence ID" value="GMS95065.1"/>
    <property type="molecule type" value="Genomic_DNA"/>
</dbReference>
<accession>A0AAV5TL18</accession>
<dbReference type="PROSITE" id="PS51030">
    <property type="entry name" value="NUCLEAR_REC_DBD_2"/>
    <property type="match status" value="1"/>
</dbReference>
<evidence type="ECO:0000256" key="7">
    <source>
        <dbReference type="ARBA" id="ARBA00023170"/>
    </source>
</evidence>
<evidence type="ECO:0000259" key="10">
    <source>
        <dbReference type="PROSITE" id="PS51843"/>
    </source>
</evidence>
<evidence type="ECO:0000256" key="1">
    <source>
        <dbReference type="ARBA" id="ARBA00022723"/>
    </source>
</evidence>
<dbReference type="Pfam" id="PF00104">
    <property type="entry name" value="Hormone_recep"/>
    <property type="match status" value="1"/>
</dbReference>
<keyword evidence="3" id="KW-0862">Zinc</keyword>
<sequence length="278" mass="32496">MVRPRESREKRLCLACGSFTRVSHLGLDLCRACAVFHRRSLTREYVCRSRTDNCSTGIGQCRKCRFMKIDGMLENASPIDIVYETEETGEKEIIPLLSRMTDCYRVMCETRLIGELSSRSSSSHPMQMNDRDFIPTPATPSALNEANRIFLAAILNFGHRAFPEFNDFEEAERWKIVSNFFHRFRLFEAGFRADKKFPDDFNKSFGSYTMFVSVEVAQSFYEDAQSNRMMAESLRKDLGPNRERFRRLKLHDEEFISVLILMFWNSFRSSRAQQFLQV</sequence>
<evidence type="ECO:0000256" key="3">
    <source>
        <dbReference type="ARBA" id="ARBA00022833"/>
    </source>
</evidence>
<keyword evidence="12" id="KW-1185">Reference proteome</keyword>